<dbReference type="PANTHER" id="PTHR22893">
    <property type="entry name" value="NADH OXIDOREDUCTASE-RELATED"/>
    <property type="match status" value="1"/>
</dbReference>
<accession>A0ABR2ZLM2</accession>
<evidence type="ECO:0000313" key="3">
    <source>
        <dbReference type="Proteomes" id="UP001437256"/>
    </source>
</evidence>
<dbReference type="CDD" id="cd02933">
    <property type="entry name" value="OYE_like_FMN"/>
    <property type="match status" value="1"/>
</dbReference>
<dbReference type="InterPro" id="IPR001155">
    <property type="entry name" value="OxRdtase_FMN_N"/>
</dbReference>
<dbReference type="PANTHER" id="PTHR22893:SF91">
    <property type="entry name" value="NADPH DEHYDROGENASE 2-RELATED"/>
    <property type="match status" value="1"/>
</dbReference>
<keyword evidence="3" id="KW-1185">Reference proteome</keyword>
<protein>
    <recommendedName>
        <fullName evidence="1">NADH:flavin oxidoreductase/NADH oxidase N-terminal domain-containing protein</fullName>
    </recommendedName>
</protein>
<dbReference type="EMBL" id="JBBXMP010000129">
    <property type="protein sequence ID" value="KAL0061623.1"/>
    <property type="molecule type" value="Genomic_DNA"/>
</dbReference>
<dbReference type="InterPro" id="IPR045247">
    <property type="entry name" value="Oye-like"/>
</dbReference>
<comment type="caution">
    <text evidence="2">The sequence shown here is derived from an EMBL/GenBank/DDBJ whole genome shotgun (WGS) entry which is preliminary data.</text>
</comment>
<organism evidence="2 3">
    <name type="scientific">Marasmius tenuissimus</name>
    <dbReference type="NCBI Taxonomy" id="585030"/>
    <lineage>
        <taxon>Eukaryota</taxon>
        <taxon>Fungi</taxon>
        <taxon>Dikarya</taxon>
        <taxon>Basidiomycota</taxon>
        <taxon>Agaricomycotina</taxon>
        <taxon>Agaricomycetes</taxon>
        <taxon>Agaricomycetidae</taxon>
        <taxon>Agaricales</taxon>
        <taxon>Marasmiineae</taxon>
        <taxon>Marasmiaceae</taxon>
        <taxon>Marasmius</taxon>
    </lineage>
</organism>
<dbReference type="InterPro" id="IPR013785">
    <property type="entry name" value="Aldolase_TIM"/>
</dbReference>
<feature type="domain" description="NADH:flavin oxidoreductase/NADH oxidase N-terminal" evidence="1">
    <location>
        <begin position="15"/>
        <end position="357"/>
    </location>
</feature>
<evidence type="ECO:0000259" key="1">
    <source>
        <dbReference type="Pfam" id="PF00724"/>
    </source>
</evidence>
<name>A0ABR2ZLM2_9AGAR</name>
<dbReference type="Pfam" id="PF00724">
    <property type="entry name" value="Oxidored_FMN"/>
    <property type="match status" value="1"/>
</dbReference>
<dbReference type="Proteomes" id="UP001437256">
    <property type="component" value="Unassembled WGS sequence"/>
</dbReference>
<sequence length="421" mass="46155">MTVANTETSLNTAPLFQPLKIGSLTLKNRVVMSALTRNRSVHNTTPNEVNVEYYRQRARGGAGLIVTEGTLVSPQGSEWQYAPGISTEEHVQGWRKVTDAVHKEGGLIFCQVWHLGRASHPDAAEQKKAGVPVYAPSAISARGGKFRFLEGAPGYQKPVEIDDPWKLINLFKQGAINAKAAGFDGVELHGANGYLIHQFLDSSSNKRTDQWGGSVENRARFPLEALKVLAEVWGADRVAVKLSPSGGYNDIGMPLEETLETFRYFISEADKLGLAYITLLRYVEASDPVIDGVKRATKHDVFESYRPYIKNAKLFANGGVSPEEGIKLVSEGKADAIAFGFLYVAHPDLAKRIHFGKPIQPELTDVKHLYGRDGSVEDQIAGYTDYPSLPDEKSHGSCQCHGIKACASHVWTRVSSVFTSQ</sequence>
<dbReference type="SUPFAM" id="SSF51395">
    <property type="entry name" value="FMN-linked oxidoreductases"/>
    <property type="match status" value="1"/>
</dbReference>
<reference evidence="2 3" key="1">
    <citation type="submission" date="2024-05" db="EMBL/GenBank/DDBJ databases">
        <title>A draft genome resource for the thread blight pathogen Marasmius tenuissimus strain MS-2.</title>
        <authorList>
            <person name="Yulfo-Soto G.E."/>
            <person name="Baruah I.K."/>
            <person name="Amoako-Attah I."/>
            <person name="Bukari Y."/>
            <person name="Meinhardt L.W."/>
            <person name="Bailey B.A."/>
            <person name="Cohen S.P."/>
        </authorList>
    </citation>
    <scope>NUCLEOTIDE SEQUENCE [LARGE SCALE GENOMIC DNA]</scope>
    <source>
        <strain evidence="2 3">MS-2</strain>
    </source>
</reference>
<proteinExistence type="predicted"/>
<evidence type="ECO:0000313" key="2">
    <source>
        <dbReference type="EMBL" id="KAL0061623.1"/>
    </source>
</evidence>
<gene>
    <name evidence="2" type="ORF">AAF712_011540</name>
</gene>
<dbReference type="Gene3D" id="3.20.20.70">
    <property type="entry name" value="Aldolase class I"/>
    <property type="match status" value="1"/>
</dbReference>